<evidence type="ECO:0000256" key="1">
    <source>
        <dbReference type="SAM" id="Phobius"/>
    </source>
</evidence>
<sequence length="94" mass="10199">MFLLIFLWIVLAIVVGVMAAGRGRRGIGWTILACLISPPLAGAFLLALPDHSPRTQENVAPAYRECPECEGRILSEARVCRHCGVEVEDSRPAA</sequence>
<reference evidence="3" key="1">
    <citation type="submission" date="2010-03" db="EMBL/GenBank/DDBJ databases">
        <title>Complete sequence of Mobiluncus curtisii ATCC 43063.</title>
        <authorList>
            <person name="Muzny D."/>
            <person name="Qin X."/>
            <person name="Deng J."/>
            <person name="Jiang H."/>
            <person name="Liu Y."/>
            <person name="Qu J."/>
            <person name="Song X.-Z."/>
            <person name="Zhang L."/>
            <person name="Thornton R."/>
            <person name="Coyle M."/>
            <person name="Francisco L."/>
            <person name="Jackson L."/>
            <person name="Javaid M."/>
            <person name="Korchina V."/>
            <person name="Kovar C."/>
            <person name="Mata R."/>
            <person name="Mathew T."/>
            <person name="Ngo R."/>
            <person name="Nguyen L."/>
            <person name="Nguyen N."/>
            <person name="Okwuonu G."/>
            <person name="Ongeri F."/>
            <person name="Pham C."/>
            <person name="Simmons D."/>
            <person name="Wilczek-Boney K."/>
            <person name="Hale W."/>
            <person name="Jakkamsetti A."/>
            <person name="Pham P."/>
            <person name="Ruth R."/>
            <person name="San Lucas F."/>
            <person name="Warren J."/>
            <person name="Zhang J."/>
            <person name="Zhao Z."/>
            <person name="Zhou C."/>
            <person name="Zhu D."/>
            <person name="Lee S."/>
            <person name="Bess C."/>
            <person name="Blankenburg K."/>
            <person name="Forbes L."/>
            <person name="Fu Q."/>
            <person name="Gubbala S."/>
            <person name="Hirani K."/>
            <person name="Jayaseelan J.C."/>
            <person name="Lara F."/>
            <person name="Munidasa M."/>
            <person name="Palculict T."/>
            <person name="Patil S."/>
            <person name="Pu L.-L."/>
            <person name="Saada N."/>
            <person name="Tang L."/>
            <person name="Weissenberger G."/>
            <person name="Zhu Y."/>
            <person name="Hemphill L."/>
            <person name="Shang Y."/>
            <person name="Youmans B."/>
            <person name="Ayvaz T."/>
            <person name="Ross M."/>
            <person name="Santibanez J."/>
            <person name="Aqrawi P."/>
            <person name="Gross S."/>
            <person name="Joshi V."/>
            <person name="Fowler G."/>
            <person name="Nazareth L."/>
            <person name="Reid J."/>
            <person name="Worley K."/>
            <person name="Petrosino J."/>
            <person name="Highlander S."/>
            <person name="Gibbs R."/>
            <person name="Gibbs R."/>
        </authorList>
    </citation>
    <scope>NUCLEOTIDE SEQUENCE [LARGE SCALE GENOMIC DNA]</scope>
    <source>
        <strain evidence="3">ATCC 43553</strain>
    </source>
</reference>
<protein>
    <recommendedName>
        <fullName evidence="4">Zinc ribbon domain-containing protein</fullName>
    </recommendedName>
</protein>
<keyword evidence="1" id="KW-0472">Membrane</keyword>
<dbReference type="HOGENOM" id="CLU_159337_0_0_4"/>
<dbReference type="Proteomes" id="UP000004510">
    <property type="component" value="Unassembled WGS sequence"/>
</dbReference>
<keyword evidence="1" id="KW-1133">Transmembrane helix</keyword>
<evidence type="ECO:0000313" key="3">
    <source>
        <dbReference type="Proteomes" id="UP000004510"/>
    </source>
</evidence>
<proteinExistence type="predicted"/>
<evidence type="ECO:0008006" key="4">
    <source>
        <dbReference type="Google" id="ProtNLM"/>
    </source>
</evidence>
<keyword evidence="1" id="KW-0812">Transmembrane</keyword>
<feature type="transmembrane region" description="Helical" evidence="1">
    <location>
        <begin position="29"/>
        <end position="48"/>
    </location>
</feature>
<accession>D4XEN7</accession>
<name>D4XEN7_9BURK</name>
<evidence type="ECO:0000313" key="2">
    <source>
        <dbReference type="EMBL" id="EFF74722.1"/>
    </source>
</evidence>
<dbReference type="AlphaFoldDB" id="D4XEN7"/>
<comment type="caution">
    <text evidence="2">The sequence shown here is derived from an EMBL/GenBank/DDBJ whole genome shotgun (WGS) entry which is preliminary data.</text>
</comment>
<dbReference type="EMBL" id="ADMS01000093">
    <property type="protein sequence ID" value="EFF74722.1"/>
    <property type="molecule type" value="Genomic_DNA"/>
</dbReference>
<gene>
    <name evidence="2" type="ORF">HMPREF0004_3934</name>
</gene>
<dbReference type="eggNOG" id="ENOG50313Y9">
    <property type="taxonomic scope" value="Bacteria"/>
</dbReference>
<organism evidence="2 3">
    <name type="scientific">Achromobacter piechaudii ATCC 43553</name>
    <dbReference type="NCBI Taxonomy" id="742159"/>
    <lineage>
        <taxon>Bacteria</taxon>
        <taxon>Pseudomonadati</taxon>
        <taxon>Pseudomonadota</taxon>
        <taxon>Betaproteobacteria</taxon>
        <taxon>Burkholderiales</taxon>
        <taxon>Alcaligenaceae</taxon>
        <taxon>Achromobacter</taxon>
    </lineage>
</organism>